<evidence type="ECO:0000313" key="2">
    <source>
        <dbReference type="Proteomes" id="UP001144805"/>
    </source>
</evidence>
<accession>A0A9X3IKB5</accession>
<proteinExistence type="predicted"/>
<dbReference type="EMBL" id="JAPKNK010000003">
    <property type="protein sequence ID" value="MCX5569419.1"/>
    <property type="molecule type" value="Genomic_DNA"/>
</dbReference>
<reference evidence="1" key="1">
    <citation type="submission" date="2022-11" db="EMBL/GenBank/DDBJ databases">
        <title>Biodiversity and phylogenetic relationships of bacteria.</title>
        <authorList>
            <person name="Machado R.A.R."/>
            <person name="Bhat A."/>
            <person name="Loulou A."/>
            <person name="Kallel S."/>
        </authorList>
    </citation>
    <scope>NUCLEOTIDE SEQUENCE</scope>
    <source>
        <strain evidence="1">K-TC2</strain>
    </source>
</reference>
<dbReference type="Proteomes" id="UP001144805">
    <property type="component" value="Unassembled WGS sequence"/>
</dbReference>
<sequence length="182" mass="20241">MLSAALRRANPARFRLAVRLSRSTIRAIRVLPCLGLLMLGPPAYALTKQEAVVVVKLVQALEPEFGKLAFDETAADDWFEADAQSRRRISRAGFNQDSWKAALGATVTGYIAALPEDEFRAMLATLRANAENRGSLTAEQRRVMLEFVDEGVSRLEAMRVEGEPYADIVRPLAPRLRKLMVE</sequence>
<dbReference type="RefSeq" id="WP_266338390.1">
    <property type="nucleotide sequence ID" value="NZ_JAPKNK010000003.1"/>
</dbReference>
<comment type="caution">
    <text evidence="1">The sequence shown here is derived from an EMBL/GenBank/DDBJ whole genome shotgun (WGS) entry which is preliminary data.</text>
</comment>
<gene>
    <name evidence="1" type="ORF">OSH07_09470</name>
</gene>
<evidence type="ECO:0000313" key="1">
    <source>
        <dbReference type="EMBL" id="MCX5569419.1"/>
    </source>
</evidence>
<keyword evidence="2" id="KW-1185">Reference proteome</keyword>
<organism evidence="1 2">
    <name type="scientific">Kaistia nematophila</name>
    <dbReference type="NCBI Taxonomy" id="2994654"/>
    <lineage>
        <taxon>Bacteria</taxon>
        <taxon>Pseudomonadati</taxon>
        <taxon>Pseudomonadota</taxon>
        <taxon>Alphaproteobacteria</taxon>
        <taxon>Hyphomicrobiales</taxon>
        <taxon>Kaistiaceae</taxon>
        <taxon>Kaistia</taxon>
    </lineage>
</organism>
<dbReference type="AlphaFoldDB" id="A0A9X3IKB5"/>
<protein>
    <submittedName>
        <fullName evidence="1">Uncharacterized protein</fullName>
    </submittedName>
</protein>
<name>A0A9X3IKB5_9HYPH</name>